<keyword evidence="3" id="KW-1185">Reference proteome</keyword>
<protein>
    <submittedName>
        <fullName evidence="2">Uncharacterized protein</fullName>
    </submittedName>
</protein>
<dbReference type="EMBL" id="KN831783">
    <property type="protein sequence ID" value="KIM40347.1"/>
    <property type="molecule type" value="Genomic_DNA"/>
</dbReference>
<reference evidence="2 3" key="1">
    <citation type="submission" date="2014-04" db="EMBL/GenBank/DDBJ databases">
        <authorList>
            <consortium name="DOE Joint Genome Institute"/>
            <person name="Kuo A."/>
            <person name="Gay G."/>
            <person name="Dore J."/>
            <person name="Kohler A."/>
            <person name="Nagy L.G."/>
            <person name="Floudas D."/>
            <person name="Copeland A."/>
            <person name="Barry K.W."/>
            <person name="Cichocki N."/>
            <person name="Veneault-Fourrey C."/>
            <person name="LaButti K."/>
            <person name="Lindquist E.A."/>
            <person name="Lipzen A."/>
            <person name="Lundell T."/>
            <person name="Morin E."/>
            <person name="Murat C."/>
            <person name="Sun H."/>
            <person name="Tunlid A."/>
            <person name="Henrissat B."/>
            <person name="Grigoriev I.V."/>
            <person name="Hibbett D.S."/>
            <person name="Martin F."/>
            <person name="Nordberg H.P."/>
            <person name="Cantor M.N."/>
            <person name="Hua S.X."/>
        </authorList>
    </citation>
    <scope>NUCLEOTIDE SEQUENCE [LARGE SCALE GENOMIC DNA]</scope>
    <source>
        <strain evidence="3">h7</strain>
    </source>
</reference>
<feature type="chain" id="PRO_5002159610" evidence="1">
    <location>
        <begin position="23"/>
        <end position="96"/>
    </location>
</feature>
<dbReference type="Proteomes" id="UP000053424">
    <property type="component" value="Unassembled WGS sequence"/>
</dbReference>
<evidence type="ECO:0000313" key="3">
    <source>
        <dbReference type="Proteomes" id="UP000053424"/>
    </source>
</evidence>
<organism evidence="2 3">
    <name type="scientific">Hebeloma cylindrosporum</name>
    <dbReference type="NCBI Taxonomy" id="76867"/>
    <lineage>
        <taxon>Eukaryota</taxon>
        <taxon>Fungi</taxon>
        <taxon>Dikarya</taxon>
        <taxon>Basidiomycota</taxon>
        <taxon>Agaricomycotina</taxon>
        <taxon>Agaricomycetes</taxon>
        <taxon>Agaricomycetidae</taxon>
        <taxon>Agaricales</taxon>
        <taxon>Agaricineae</taxon>
        <taxon>Hymenogastraceae</taxon>
        <taxon>Hebeloma</taxon>
    </lineage>
</organism>
<proteinExistence type="predicted"/>
<sequence>MHFSHLATLAGLILCTLPSALASPAPNAAPIDSSQSTPVVQKNVYEYISGEQSSTVNSVIPTSTSTSTSSAPELVSMMHPLSVGILAAASVFATVL</sequence>
<dbReference type="HOGENOM" id="CLU_2359969_0_0_1"/>
<keyword evidence="1" id="KW-0732">Signal</keyword>
<name>A0A0C2YGY2_HEBCY</name>
<evidence type="ECO:0000313" key="2">
    <source>
        <dbReference type="EMBL" id="KIM40347.1"/>
    </source>
</evidence>
<dbReference type="AlphaFoldDB" id="A0A0C2YGY2"/>
<gene>
    <name evidence="2" type="ORF">M413DRAFT_446534</name>
</gene>
<evidence type="ECO:0000256" key="1">
    <source>
        <dbReference type="SAM" id="SignalP"/>
    </source>
</evidence>
<feature type="signal peptide" evidence="1">
    <location>
        <begin position="1"/>
        <end position="22"/>
    </location>
</feature>
<reference evidence="3" key="2">
    <citation type="submission" date="2015-01" db="EMBL/GenBank/DDBJ databases">
        <title>Evolutionary Origins and Diversification of the Mycorrhizal Mutualists.</title>
        <authorList>
            <consortium name="DOE Joint Genome Institute"/>
            <consortium name="Mycorrhizal Genomics Consortium"/>
            <person name="Kohler A."/>
            <person name="Kuo A."/>
            <person name="Nagy L.G."/>
            <person name="Floudas D."/>
            <person name="Copeland A."/>
            <person name="Barry K.W."/>
            <person name="Cichocki N."/>
            <person name="Veneault-Fourrey C."/>
            <person name="LaButti K."/>
            <person name="Lindquist E.A."/>
            <person name="Lipzen A."/>
            <person name="Lundell T."/>
            <person name="Morin E."/>
            <person name="Murat C."/>
            <person name="Riley R."/>
            <person name="Ohm R."/>
            <person name="Sun H."/>
            <person name="Tunlid A."/>
            <person name="Henrissat B."/>
            <person name="Grigoriev I.V."/>
            <person name="Hibbett D.S."/>
            <person name="Martin F."/>
        </authorList>
    </citation>
    <scope>NUCLEOTIDE SEQUENCE [LARGE SCALE GENOMIC DNA]</scope>
    <source>
        <strain evidence="3">h7</strain>
    </source>
</reference>
<accession>A0A0C2YGY2</accession>